<dbReference type="InterPro" id="IPR036388">
    <property type="entry name" value="WH-like_DNA-bd_sf"/>
</dbReference>
<feature type="domain" description="Transcription regulator PadR N-terminal" evidence="1">
    <location>
        <begin position="13"/>
        <end position="82"/>
    </location>
</feature>
<reference evidence="3" key="1">
    <citation type="journal article" date="2008" name="J. Bacteriol.">
        <title>Genome sequence of Thermofilum pendens reveals an exceptional loss of biosynthetic pathways without genome reduction.</title>
        <authorList>
            <person name="Anderson I."/>
            <person name="Rodriguez J."/>
            <person name="Susanti D."/>
            <person name="Porat I."/>
            <person name="Reich C."/>
            <person name="Ulrich L.E."/>
            <person name="Elkins J.G."/>
            <person name="Mavromatis K."/>
            <person name="Lykidis A."/>
            <person name="Kim E."/>
            <person name="Thompson L.S."/>
            <person name="Nolan M."/>
            <person name="Land M."/>
            <person name="Copeland A."/>
            <person name="Lapidus A."/>
            <person name="Lucas S."/>
            <person name="Detter C."/>
            <person name="Zhulin I.B."/>
            <person name="Olsen G.J."/>
            <person name="Whitman W."/>
            <person name="Mukhopadhyay B."/>
            <person name="Bristow J."/>
            <person name="Kyrpides N."/>
        </authorList>
    </citation>
    <scope>NUCLEOTIDE SEQUENCE [LARGE SCALE GENOMIC DNA]</scope>
    <source>
        <strain evidence="3">DSM 2475 / Hrk 5</strain>
    </source>
</reference>
<dbReference type="Pfam" id="PF03551">
    <property type="entry name" value="PadR"/>
    <property type="match status" value="1"/>
</dbReference>
<dbReference type="EnsemblBacteria" id="ABL78798">
    <property type="protein sequence ID" value="ABL78798"/>
    <property type="gene ID" value="Tpen_1401"/>
</dbReference>
<evidence type="ECO:0000259" key="1">
    <source>
        <dbReference type="Pfam" id="PF03551"/>
    </source>
</evidence>
<proteinExistence type="predicted"/>
<dbReference type="InterPro" id="IPR005149">
    <property type="entry name" value="Tscrpt_reg_PadR_N"/>
</dbReference>
<dbReference type="Gene3D" id="1.10.10.10">
    <property type="entry name" value="Winged helix-like DNA-binding domain superfamily/Winged helix DNA-binding domain"/>
    <property type="match status" value="1"/>
</dbReference>
<dbReference type="STRING" id="368408.Tpen_1401"/>
<dbReference type="CDD" id="cd00090">
    <property type="entry name" value="HTH_ARSR"/>
    <property type="match status" value="1"/>
</dbReference>
<name>A1S018_THEPD</name>
<evidence type="ECO:0000313" key="3">
    <source>
        <dbReference type="Proteomes" id="UP000000641"/>
    </source>
</evidence>
<dbReference type="InterPro" id="IPR011991">
    <property type="entry name" value="ArsR-like_HTH"/>
</dbReference>
<evidence type="ECO:0000313" key="2">
    <source>
        <dbReference type="EMBL" id="ABL78798.1"/>
    </source>
</evidence>
<dbReference type="KEGG" id="tpe:Tpen_1401"/>
<dbReference type="HOGENOM" id="CLU_063440_1_3_2"/>
<dbReference type="Proteomes" id="UP000000641">
    <property type="component" value="Chromosome"/>
</dbReference>
<dbReference type="SUPFAM" id="SSF46785">
    <property type="entry name" value="Winged helix' DNA-binding domain"/>
    <property type="match status" value="1"/>
</dbReference>
<organism evidence="2 3">
    <name type="scientific">Thermofilum pendens (strain DSM 2475 / Hrk 5)</name>
    <dbReference type="NCBI Taxonomy" id="368408"/>
    <lineage>
        <taxon>Archaea</taxon>
        <taxon>Thermoproteota</taxon>
        <taxon>Thermoprotei</taxon>
        <taxon>Thermofilales</taxon>
        <taxon>Thermofilaceae</taxon>
        <taxon>Thermofilum</taxon>
    </lineage>
</organism>
<dbReference type="PANTHER" id="PTHR43252">
    <property type="entry name" value="TRANSCRIPTIONAL REGULATOR YQJI"/>
    <property type="match status" value="1"/>
</dbReference>
<dbReference type="EMBL" id="CP000505">
    <property type="protein sequence ID" value="ABL78798.1"/>
    <property type="molecule type" value="Genomic_DNA"/>
</dbReference>
<gene>
    <name evidence="2" type="ordered locus">Tpen_1401</name>
</gene>
<accession>A1S018</accession>
<dbReference type="eggNOG" id="arCOG00002">
    <property type="taxonomic scope" value="Archaea"/>
</dbReference>
<dbReference type="AlphaFoldDB" id="A1S018"/>
<dbReference type="InterPro" id="IPR036390">
    <property type="entry name" value="WH_DNA-bd_sf"/>
</dbReference>
<keyword evidence="3" id="KW-1185">Reference proteome</keyword>
<dbReference type="PANTHER" id="PTHR43252:SF5">
    <property type="entry name" value="TRANSCRIPTIONAL REGULATOR, PADR-LIKE FAMILY"/>
    <property type="match status" value="1"/>
</dbReference>
<protein>
    <submittedName>
        <fullName evidence="2">Transcriptional regulator, PadR family</fullName>
    </submittedName>
</protein>
<sequence>MASFARNPLRIMVLSLLRKRPMSGVEIIEEIEEITLGFWRPSPGAVYPTLRALEEEGLVRREEEGWRKVYYLTEKGRMELEKLGLASQPAGIDDALCILEGYVEYLREVASRDGLSDEQVSRIERIAEDLRRLASSRAKPT</sequence>